<proteinExistence type="predicted"/>
<dbReference type="InParanoid" id="A0CL28"/>
<dbReference type="GeneID" id="5024677"/>
<accession>A0CL28</accession>
<sequence length="271" mass="32325">MSNHKSFFASLSNQVIFFSYHLASSCRFIQNTSQFSLLFHLITRLRLPYYDYHGRLEFQKHQLFCFFGKFKKRFICNQESIFHFKFNVITFIHLLLFRKTLLYKLNPTLGLALSIKLASQRRTILGFLKLPYFLCEKPLVFHERFRPADISIFFIVVRWVCTEPIQNRYTPSQFIFFPSYFFLCQTKVHNSYPTGQRRHVQSQDKLFEFPQDDGGLSKKYENSSIPKTHVKNQANEIQKGFFICFYQFKIQLSSFLIQNQSIKIKGVLFTL</sequence>
<evidence type="ECO:0008006" key="3">
    <source>
        <dbReference type="Google" id="ProtNLM"/>
    </source>
</evidence>
<organism evidence="1 2">
    <name type="scientific">Paramecium tetraurelia</name>
    <dbReference type="NCBI Taxonomy" id="5888"/>
    <lineage>
        <taxon>Eukaryota</taxon>
        <taxon>Sar</taxon>
        <taxon>Alveolata</taxon>
        <taxon>Ciliophora</taxon>
        <taxon>Intramacronucleata</taxon>
        <taxon>Oligohymenophorea</taxon>
        <taxon>Peniculida</taxon>
        <taxon>Parameciidae</taxon>
        <taxon>Paramecium</taxon>
    </lineage>
</organism>
<evidence type="ECO:0000313" key="1">
    <source>
        <dbReference type="EMBL" id="CAK71495.1"/>
    </source>
</evidence>
<dbReference type="PROSITE" id="PS51257">
    <property type="entry name" value="PROKAR_LIPOPROTEIN"/>
    <property type="match status" value="1"/>
</dbReference>
<evidence type="ECO:0000313" key="2">
    <source>
        <dbReference type="Proteomes" id="UP000000600"/>
    </source>
</evidence>
<gene>
    <name evidence="1" type="ORF">GSPATT00008042001</name>
</gene>
<name>A0CL28_PARTE</name>
<dbReference type="AlphaFoldDB" id="A0CL28"/>
<dbReference type="EMBL" id="CT868097">
    <property type="protein sequence ID" value="CAK71495.1"/>
    <property type="molecule type" value="Genomic_DNA"/>
</dbReference>
<dbReference type="HOGENOM" id="CLU_1028388_0_0_1"/>
<dbReference type="RefSeq" id="XP_001438892.1">
    <property type="nucleotide sequence ID" value="XM_001438855.1"/>
</dbReference>
<protein>
    <recommendedName>
        <fullName evidence="3">Transmembrane protein</fullName>
    </recommendedName>
</protein>
<dbReference type="KEGG" id="ptm:GSPATT00008042001"/>
<keyword evidence="2" id="KW-1185">Reference proteome</keyword>
<dbReference type="Proteomes" id="UP000000600">
    <property type="component" value="Unassembled WGS sequence"/>
</dbReference>
<reference evidence="1 2" key="1">
    <citation type="journal article" date="2006" name="Nature">
        <title>Global trends of whole-genome duplications revealed by the ciliate Paramecium tetraurelia.</title>
        <authorList>
            <consortium name="Genoscope"/>
            <person name="Aury J.-M."/>
            <person name="Jaillon O."/>
            <person name="Duret L."/>
            <person name="Noel B."/>
            <person name="Jubin C."/>
            <person name="Porcel B.M."/>
            <person name="Segurens B."/>
            <person name="Daubin V."/>
            <person name="Anthouard V."/>
            <person name="Aiach N."/>
            <person name="Arnaiz O."/>
            <person name="Billaut A."/>
            <person name="Beisson J."/>
            <person name="Blanc I."/>
            <person name="Bouhouche K."/>
            <person name="Camara F."/>
            <person name="Duharcourt S."/>
            <person name="Guigo R."/>
            <person name="Gogendeau D."/>
            <person name="Katinka M."/>
            <person name="Keller A.-M."/>
            <person name="Kissmehl R."/>
            <person name="Klotz C."/>
            <person name="Koll F."/>
            <person name="Le Moue A."/>
            <person name="Lepere C."/>
            <person name="Malinsky S."/>
            <person name="Nowacki M."/>
            <person name="Nowak J.K."/>
            <person name="Plattner H."/>
            <person name="Poulain J."/>
            <person name="Ruiz F."/>
            <person name="Serrano V."/>
            <person name="Zagulski M."/>
            <person name="Dessen P."/>
            <person name="Betermier M."/>
            <person name="Weissenbach J."/>
            <person name="Scarpelli C."/>
            <person name="Schachter V."/>
            <person name="Sperling L."/>
            <person name="Meyer E."/>
            <person name="Cohen J."/>
            <person name="Wincker P."/>
        </authorList>
    </citation>
    <scope>NUCLEOTIDE SEQUENCE [LARGE SCALE GENOMIC DNA]</scope>
    <source>
        <strain evidence="1 2">Stock d4-2</strain>
    </source>
</reference>